<dbReference type="InterPro" id="IPR032710">
    <property type="entry name" value="NTF2-like_dom_sf"/>
</dbReference>
<accession>A0ABS5KIS0</accession>
<comment type="caution">
    <text evidence="1">The sequence shown here is derived from an EMBL/GenBank/DDBJ whole genome shotgun (WGS) entry which is preliminary data.</text>
</comment>
<reference evidence="1 2" key="1">
    <citation type="submission" date="2020-02" db="EMBL/GenBank/DDBJ databases">
        <title>Acidophilic actinobacteria isolated from forest soil.</title>
        <authorList>
            <person name="Golinska P."/>
        </authorList>
    </citation>
    <scope>NUCLEOTIDE SEQUENCE [LARGE SCALE GENOMIC DNA]</scope>
    <source>
        <strain evidence="1 2">NL8</strain>
    </source>
</reference>
<proteinExistence type="predicted"/>
<dbReference type="Proteomes" id="UP000730482">
    <property type="component" value="Unassembled WGS sequence"/>
</dbReference>
<sequence>MMPTSELVDPAVRAFIDALNANDPAAVRAAMIENATMTDDGTPRQLGDWLQREAFDTHGRMDVTQQSPDGHDLLVDYTNDQWGTMATRWHFEVRDHRVAHFDTGQAPAAS</sequence>
<dbReference type="Gene3D" id="3.10.450.50">
    <property type="match status" value="1"/>
</dbReference>
<dbReference type="EMBL" id="JAAFYZ010000006">
    <property type="protein sequence ID" value="MBS2545815.1"/>
    <property type="molecule type" value="Genomic_DNA"/>
</dbReference>
<name>A0ABS5KIS0_9ACTN</name>
<organism evidence="1 2">
    <name type="scientific">Catenulispora pinistramenti</name>
    <dbReference type="NCBI Taxonomy" id="2705254"/>
    <lineage>
        <taxon>Bacteria</taxon>
        <taxon>Bacillati</taxon>
        <taxon>Actinomycetota</taxon>
        <taxon>Actinomycetes</taxon>
        <taxon>Catenulisporales</taxon>
        <taxon>Catenulisporaceae</taxon>
        <taxon>Catenulispora</taxon>
    </lineage>
</organism>
<gene>
    <name evidence="1" type="ORF">KGQ19_02925</name>
</gene>
<keyword evidence="2" id="KW-1185">Reference proteome</keyword>
<dbReference type="RefSeq" id="WP_212007465.1">
    <property type="nucleotide sequence ID" value="NZ_JAAFYZ010000006.1"/>
</dbReference>
<dbReference type="SUPFAM" id="SSF54427">
    <property type="entry name" value="NTF2-like"/>
    <property type="match status" value="1"/>
</dbReference>
<protein>
    <submittedName>
        <fullName evidence="1">Nuclear transport factor 2 family protein</fullName>
    </submittedName>
</protein>
<evidence type="ECO:0000313" key="2">
    <source>
        <dbReference type="Proteomes" id="UP000730482"/>
    </source>
</evidence>
<evidence type="ECO:0000313" key="1">
    <source>
        <dbReference type="EMBL" id="MBS2545815.1"/>
    </source>
</evidence>